<dbReference type="InterPro" id="IPR023796">
    <property type="entry name" value="Serpin_dom"/>
</dbReference>
<dbReference type="Gene3D" id="2.30.39.10">
    <property type="entry name" value="Alpha-1-antitrypsin, domain 1"/>
    <property type="match status" value="1"/>
</dbReference>
<dbReference type="VEuPathDB" id="VectorBase:HLOH_051661"/>
<dbReference type="InterPro" id="IPR036186">
    <property type="entry name" value="Serpin_sf"/>
</dbReference>
<evidence type="ECO:0000259" key="1">
    <source>
        <dbReference type="Pfam" id="PF00079"/>
    </source>
</evidence>
<dbReference type="Pfam" id="PF00079">
    <property type="entry name" value="Serpin"/>
    <property type="match status" value="1"/>
</dbReference>
<evidence type="ECO:0000313" key="2">
    <source>
        <dbReference type="EMBL" id="KAH9377455.1"/>
    </source>
</evidence>
<evidence type="ECO:0000313" key="3">
    <source>
        <dbReference type="Proteomes" id="UP000821853"/>
    </source>
</evidence>
<accession>A0A9J6GSN4</accession>
<proteinExistence type="predicted"/>
<dbReference type="Proteomes" id="UP000821853">
    <property type="component" value="Unassembled WGS sequence"/>
</dbReference>
<feature type="domain" description="Serpin" evidence="1">
    <location>
        <begin position="8"/>
        <end position="65"/>
    </location>
</feature>
<protein>
    <recommendedName>
        <fullName evidence="1">Serpin domain-containing protein</fullName>
    </recommendedName>
</protein>
<organism evidence="2 3">
    <name type="scientific">Haemaphysalis longicornis</name>
    <name type="common">Bush tick</name>
    <dbReference type="NCBI Taxonomy" id="44386"/>
    <lineage>
        <taxon>Eukaryota</taxon>
        <taxon>Metazoa</taxon>
        <taxon>Ecdysozoa</taxon>
        <taxon>Arthropoda</taxon>
        <taxon>Chelicerata</taxon>
        <taxon>Arachnida</taxon>
        <taxon>Acari</taxon>
        <taxon>Parasitiformes</taxon>
        <taxon>Ixodida</taxon>
        <taxon>Ixodoidea</taxon>
        <taxon>Ixodidae</taxon>
        <taxon>Haemaphysalinae</taxon>
        <taxon>Haemaphysalis</taxon>
    </lineage>
</organism>
<dbReference type="InterPro" id="IPR042185">
    <property type="entry name" value="Serpin_sf_2"/>
</dbReference>
<sequence>MSSTKLWLKSTNRGTVAAAVTSIRVFIKAARVVKPVPPVIFRVDHPFAFFIWDNVSHRVLFMGAVKKL</sequence>
<comment type="caution">
    <text evidence="2">The sequence shown here is derived from an EMBL/GenBank/DDBJ whole genome shotgun (WGS) entry which is preliminary data.</text>
</comment>
<reference evidence="2 3" key="1">
    <citation type="journal article" date="2020" name="Cell">
        <title>Large-Scale Comparative Analyses of Tick Genomes Elucidate Their Genetic Diversity and Vector Capacities.</title>
        <authorList>
            <consortium name="Tick Genome and Microbiome Consortium (TIGMIC)"/>
            <person name="Jia N."/>
            <person name="Wang J."/>
            <person name="Shi W."/>
            <person name="Du L."/>
            <person name="Sun Y."/>
            <person name="Zhan W."/>
            <person name="Jiang J.F."/>
            <person name="Wang Q."/>
            <person name="Zhang B."/>
            <person name="Ji P."/>
            <person name="Bell-Sakyi L."/>
            <person name="Cui X.M."/>
            <person name="Yuan T.T."/>
            <person name="Jiang B.G."/>
            <person name="Yang W.F."/>
            <person name="Lam T.T."/>
            <person name="Chang Q.C."/>
            <person name="Ding S.J."/>
            <person name="Wang X.J."/>
            <person name="Zhu J.G."/>
            <person name="Ruan X.D."/>
            <person name="Zhao L."/>
            <person name="Wei J.T."/>
            <person name="Ye R.Z."/>
            <person name="Que T.C."/>
            <person name="Du C.H."/>
            <person name="Zhou Y.H."/>
            <person name="Cheng J.X."/>
            <person name="Dai P.F."/>
            <person name="Guo W.B."/>
            <person name="Han X.H."/>
            <person name="Huang E.J."/>
            <person name="Li L.F."/>
            <person name="Wei W."/>
            <person name="Gao Y.C."/>
            <person name="Liu J.Z."/>
            <person name="Shao H.Z."/>
            <person name="Wang X."/>
            <person name="Wang C.C."/>
            <person name="Yang T.C."/>
            <person name="Huo Q.B."/>
            <person name="Li W."/>
            <person name="Chen H.Y."/>
            <person name="Chen S.E."/>
            <person name="Zhou L.G."/>
            <person name="Ni X.B."/>
            <person name="Tian J.H."/>
            <person name="Sheng Y."/>
            <person name="Liu T."/>
            <person name="Pan Y.S."/>
            <person name="Xia L.Y."/>
            <person name="Li J."/>
            <person name="Zhao F."/>
            <person name="Cao W.C."/>
        </authorList>
    </citation>
    <scope>NUCLEOTIDE SEQUENCE [LARGE SCALE GENOMIC DNA]</scope>
    <source>
        <strain evidence="2">HaeL-2018</strain>
    </source>
</reference>
<keyword evidence="3" id="KW-1185">Reference proteome</keyword>
<name>A0A9J6GSN4_HAELO</name>
<dbReference type="SUPFAM" id="SSF56574">
    <property type="entry name" value="Serpins"/>
    <property type="match status" value="1"/>
</dbReference>
<gene>
    <name evidence="2" type="ORF">HPB48_000069</name>
</gene>
<dbReference type="AlphaFoldDB" id="A0A9J6GSN4"/>
<dbReference type="EMBL" id="JABSTR010000008">
    <property type="protein sequence ID" value="KAH9377455.1"/>
    <property type="molecule type" value="Genomic_DNA"/>
</dbReference>